<evidence type="ECO:0000313" key="2">
    <source>
        <dbReference type="Proteomes" id="UP000266313"/>
    </source>
</evidence>
<dbReference type="AlphaFoldDB" id="A0A250KQC7"/>
<dbReference type="EMBL" id="AP017928">
    <property type="protein sequence ID" value="BBA33754.1"/>
    <property type="molecule type" value="Genomic_DNA"/>
</dbReference>
<protein>
    <submittedName>
        <fullName evidence="1">Subtilisin-like serine protease</fullName>
    </submittedName>
</protein>
<evidence type="ECO:0000313" key="1">
    <source>
        <dbReference type="EMBL" id="BBA33754.1"/>
    </source>
</evidence>
<dbReference type="KEGG" id="mmai:sS8_1798"/>
<accession>A0A250KQC7</accession>
<dbReference type="Proteomes" id="UP000266313">
    <property type="component" value="Chromosome"/>
</dbReference>
<name>A0A250KQC7_9GAMM</name>
<dbReference type="GO" id="GO:0008233">
    <property type="term" value="F:peptidase activity"/>
    <property type="evidence" value="ECO:0007669"/>
    <property type="project" value="UniProtKB-KW"/>
</dbReference>
<proteinExistence type="predicted"/>
<keyword evidence="1" id="KW-0645">Protease</keyword>
<keyword evidence="1" id="KW-0378">Hydrolase</keyword>
<organism evidence="1 2">
    <name type="scientific">Methylocaldum marinum</name>
    <dbReference type="NCBI Taxonomy" id="1432792"/>
    <lineage>
        <taxon>Bacteria</taxon>
        <taxon>Pseudomonadati</taxon>
        <taxon>Pseudomonadota</taxon>
        <taxon>Gammaproteobacteria</taxon>
        <taxon>Methylococcales</taxon>
        <taxon>Methylococcaceae</taxon>
        <taxon>Methylocaldum</taxon>
    </lineage>
</organism>
<reference evidence="1 2" key="1">
    <citation type="submission" date="2016-12" db="EMBL/GenBank/DDBJ databases">
        <title>Genome sequencing of Methylocaldum marinum.</title>
        <authorList>
            <person name="Takeuchi M."/>
            <person name="Kamagata Y."/>
            <person name="Hiraoka S."/>
            <person name="Oshima K."/>
            <person name="Hattori M."/>
            <person name="Iwasaki W."/>
        </authorList>
    </citation>
    <scope>NUCLEOTIDE SEQUENCE [LARGE SCALE GENOMIC DNA]</scope>
    <source>
        <strain evidence="1 2">S8</strain>
    </source>
</reference>
<dbReference type="GO" id="GO:0006508">
    <property type="term" value="P:proteolysis"/>
    <property type="evidence" value="ECO:0007669"/>
    <property type="project" value="UniProtKB-KW"/>
</dbReference>
<keyword evidence="2" id="KW-1185">Reference proteome</keyword>
<gene>
    <name evidence="1" type="ORF">sS8_1798</name>
</gene>
<sequence>MGMIGLRYGCRDSNRRVGRQWDSPHILLNLRVGVTAQVGYNPLSNRANMTKYNDKLRRYH</sequence>